<feature type="compositionally biased region" description="Low complexity" evidence="7">
    <location>
        <begin position="9"/>
        <end position="20"/>
    </location>
</feature>
<evidence type="ECO:0000313" key="9">
    <source>
        <dbReference type="EMBL" id="OQV23695.1"/>
    </source>
</evidence>
<keyword evidence="4 8" id="KW-0812">Transmembrane</keyword>
<sequence length="651" mass="70024">MGLPKSRGSSVVSSVSSHSSTNGSKRIKMKDLSHLGIANENYINDDGRTDSHGGVDSKDINVFISDEITAEDPWKVVDAVDNGPPWKSLSGSQKAKAIAITTAKIIFLLGLLYLFVCSLDILGSAFRLLAGATAGKVFQNSDLLKNPVAGLMIGVLVTVVLQSSSTSTSIIVAMVASEILLIDSAVFLIMGANIGTSVTSTIVAMTQVGDRDIFRRAFAGGTVHDMFNWLTVICLLPLEWATSYLRITTGAITATLGNSSEPGSGEIEILQVLTRPLTDLIVQVDPKGIEEAALHDSSNSTNFRLLKQICGQNNVTDSTTGLSELIPIKCVHIFAGAKETFLDSEIGIILLFSALIVICGSLILLVKILSGMLKGSVASVIKKTINYDFPYPLTFLTGYVAMLAGAGMTLIVQSSSVFTSILTPLVGVGVISIERMYPLTLGSNLGTTGTSVLAAFASPPATLAVALQTSLIHLFFNLSGFILWYPIPFLRKLPISAAKVLGETTATYRWFAIFYILFVFFLIPGFVFLLSWLGWQYLAGIGGPIFVTFVAIIFINVLQNKAPKSLPAGMRDWSWLPEPMRSLAPLDRVMRKVLGIIPCCRSLATNVESPVEPATVLKDLQQTTFSDDEKEKDMKNDDNAVVLSVVSFKED</sequence>
<evidence type="ECO:0000313" key="10">
    <source>
        <dbReference type="Proteomes" id="UP000192578"/>
    </source>
</evidence>
<evidence type="ECO:0000256" key="3">
    <source>
        <dbReference type="ARBA" id="ARBA00022475"/>
    </source>
</evidence>
<dbReference type="Proteomes" id="UP000192578">
    <property type="component" value="Unassembled WGS sequence"/>
</dbReference>
<comment type="similarity">
    <text evidence="2">Belongs to the SLC34A transporter family.</text>
</comment>
<evidence type="ECO:0000256" key="1">
    <source>
        <dbReference type="ARBA" id="ARBA00004424"/>
    </source>
</evidence>
<feature type="transmembrane region" description="Helical" evidence="8">
    <location>
        <begin position="537"/>
        <end position="558"/>
    </location>
</feature>
<dbReference type="AlphaFoldDB" id="A0A1W0X841"/>
<dbReference type="GO" id="GO:0005436">
    <property type="term" value="F:sodium:phosphate symporter activity"/>
    <property type="evidence" value="ECO:0007669"/>
    <property type="project" value="InterPro"/>
</dbReference>
<keyword evidence="6 8" id="KW-0472">Membrane</keyword>
<keyword evidence="5 8" id="KW-1133">Transmembrane helix</keyword>
<evidence type="ECO:0000256" key="6">
    <source>
        <dbReference type="ARBA" id="ARBA00023136"/>
    </source>
</evidence>
<proteinExistence type="inferred from homology"/>
<dbReference type="PANTHER" id="PTHR10010:SF46">
    <property type="entry name" value="SODIUM-DEPENDENT PHOSPHATE TRANSPORT PROTEIN 2B"/>
    <property type="match status" value="1"/>
</dbReference>
<evidence type="ECO:0000256" key="4">
    <source>
        <dbReference type="ARBA" id="ARBA00022692"/>
    </source>
</evidence>
<feature type="transmembrane region" description="Helical" evidence="8">
    <location>
        <begin position="465"/>
        <end position="487"/>
    </location>
</feature>
<protein>
    <submittedName>
        <fullName evidence="9">Sodium-dependent phosphate transport protein 2B</fullName>
    </submittedName>
</protein>
<reference evidence="10" key="1">
    <citation type="submission" date="2017-01" db="EMBL/GenBank/DDBJ databases">
        <title>Comparative genomics of anhydrobiosis in the tardigrade Hypsibius dujardini.</title>
        <authorList>
            <person name="Yoshida Y."/>
            <person name="Koutsovoulos G."/>
            <person name="Laetsch D."/>
            <person name="Stevens L."/>
            <person name="Kumar S."/>
            <person name="Horikawa D."/>
            <person name="Ishino K."/>
            <person name="Komine S."/>
            <person name="Tomita M."/>
            <person name="Blaxter M."/>
            <person name="Arakawa K."/>
        </authorList>
    </citation>
    <scope>NUCLEOTIDE SEQUENCE [LARGE SCALE GENOMIC DNA]</scope>
    <source>
        <strain evidence="10">Z151</strain>
    </source>
</reference>
<feature type="transmembrane region" description="Helical" evidence="8">
    <location>
        <begin position="389"/>
        <end position="410"/>
    </location>
</feature>
<feature type="transmembrane region" description="Helical" evidence="8">
    <location>
        <begin position="149"/>
        <end position="173"/>
    </location>
</feature>
<dbReference type="OrthoDB" id="76259at2759"/>
<feature type="transmembrane region" description="Helical" evidence="8">
    <location>
        <begin position="508"/>
        <end position="531"/>
    </location>
</feature>
<evidence type="ECO:0000256" key="7">
    <source>
        <dbReference type="SAM" id="MobiDB-lite"/>
    </source>
</evidence>
<dbReference type="PANTHER" id="PTHR10010">
    <property type="entry name" value="SOLUTE CARRIER FAMILY 34 SODIUM PHOSPHATE , MEMBER 2-RELATED"/>
    <property type="match status" value="1"/>
</dbReference>
<keyword evidence="3" id="KW-1003">Cell membrane</keyword>
<comment type="subcellular location">
    <subcellularLocation>
        <location evidence="1">Apical cell membrane</location>
        <topology evidence="1">Multi-pass membrane protein</topology>
    </subcellularLocation>
</comment>
<gene>
    <name evidence="9" type="ORF">BV898_02432</name>
</gene>
<dbReference type="InterPro" id="IPR003841">
    <property type="entry name" value="Na/Pi_transpt"/>
</dbReference>
<feature type="transmembrane region" description="Helical" evidence="8">
    <location>
        <begin position="417"/>
        <end position="437"/>
    </location>
</feature>
<dbReference type="GO" id="GO:0016324">
    <property type="term" value="C:apical plasma membrane"/>
    <property type="evidence" value="ECO:0007669"/>
    <property type="project" value="UniProtKB-SubCell"/>
</dbReference>
<organism evidence="9 10">
    <name type="scientific">Hypsibius exemplaris</name>
    <name type="common">Freshwater tardigrade</name>
    <dbReference type="NCBI Taxonomy" id="2072580"/>
    <lineage>
        <taxon>Eukaryota</taxon>
        <taxon>Metazoa</taxon>
        <taxon>Ecdysozoa</taxon>
        <taxon>Tardigrada</taxon>
        <taxon>Eutardigrada</taxon>
        <taxon>Parachela</taxon>
        <taxon>Hypsibioidea</taxon>
        <taxon>Hypsibiidae</taxon>
        <taxon>Hypsibius</taxon>
    </lineage>
</organism>
<feature type="transmembrane region" description="Helical" evidence="8">
    <location>
        <begin position="105"/>
        <end position="129"/>
    </location>
</feature>
<dbReference type="Pfam" id="PF02690">
    <property type="entry name" value="Na_Pi_cotrans"/>
    <property type="match status" value="2"/>
</dbReference>
<dbReference type="NCBIfam" id="TIGR01013">
    <property type="entry name" value="2a58"/>
    <property type="match status" value="1"/>
</dbReference>
<accession>A0A1W0X841</accession>
<evidence type="ECO:0000256" key="5">
    <source>
        <dbReference type="ARBA" id="ARBA00022989"/>
    </source>
</evidence>
<feature type="transmembrane region" description="Helical" evidence="8">
    <location>
        <begin position="185"/>
        <end position="206"/>
    </location>
</feature>
<dbReference type="GO" id="GO:0044341">
    <property type="term" value="P:sodium-dependent phosphate transport"/>
    <property type="evidence" value="ECO:0007669"/>
    <property type="project" value="InterPro"/>
</dbReference>
<evidence type="ECO:0000256" key="2">
    <source>
        <dbReference type="ARBA" id="ARBA00005808"/>
    </source>
</evidence>
<evidence type="ECO:0000256" key="8">
    <source>
        <dbReference type="SAM" id="Phobius"/>
    </source>
</evidence>
<dbReference type="EMBL" id="MTYJ01000010">
    <property type="protein sequence ID" value="OQV23695.1"/>
    <property type="molecule type" value="Genomic_DNA"/>
</dbReference>
<keyword evidence="10" id="KW-1185">Reference proteome</keyword>
<comment type="caution">
    <text evidence="9">The sequence shown here is derived from an EMBL/GenBank/DDBJ whole genome shotgun (WGS) entry which is preliminary data.</text>
</comment>
<feature type="transmembrane region" description="Helical" evidence="8">
    <location>
        <begin position="348"/>
        <end position="369"/>
    </location>
</feature>
<name>A0A1W0X841_HYPEX</name>
<feature type="region of interest" description="Disordered" evidence="7">
    <location>
        <begin position="1"/>
        <end position="25"/>
    </location>
</feature>